<dbReference type="InterPro" id="IPR000653">
    <property type="entry name" value="DegT/StrS_aminotransferase"/>
</dbReference>
<keyword evidence="4" id="KW-1185">Reference proteome</keyword>
<sequence length="396" mass="43590">MPGFELFGDKERESVQKALETGVLMRYGFDAMRGGRWMASDLESALAKRMNTEYAHLVSSGTAALTVALASAGVGAGDEVIVPTFTFVASFEAVLALGAIPVLCDIDDTLTLDPEAVRRAITARTKVIMPVHMCGSMADLGALKTIADEYGLLLLEDACQAIGGTYNGQPLGTIGEVGCFSFDYVKTITCGEGGALVTRSRDLYEKAQAFSDHGHDHIGSDRGAEGHPHLGFNFRISELNAAVGLAQLARLDEFLDKQKAHYARLRQAISGLPGVEFRRVPEGGVENYSFLNFFLSDETTARRARQALLAAGVDGVFYWYDNNWHYHRRWDHFKELRSLYRFPELIRERLVSINGRDFAASDHWMGRNLSLLVKLGWDGQELEARAQAMARALSSL</sequence>
<evidence type="ECO:0000313" key="4">
    <source>
        <dbReference type="Proteomes" id="UP001206312"/>
    </source>
</evidence>
<reference evidence="3 4" key="1">
    <citation type="submission" date="2022-06" db="EMBL/GenBank/DDBJ databases">
        <authorList>
            <person name="Xuan X."/>
        </authorList>
    </citation>
    <scope>NUCLEOTIDE SEQUENCE [LARGE SCALE GENOMIC DNA]</scope>
    <source>
        <strain evidence="3 4">2V75</strain>
    </source>
</reference>
<dbReference type="Pfam" id="PF01041">
    <property type="entry name" value="DegT_DnrJ_EryC1"/>
    <property type="match status" value="1"/>
</dbReference>
<comment type="similarity">
    <text evidence="1 2">Belongs to the DegT/DnrJ/EryC1 family.</text>
</comment>
<keyword evidence="3" id="KW-0032">Aminotransferase</keyword>
<proteinExistence type="inferred from homology"/>
<dbReference type="Gene3D" id="3.40.640.10">
    <property type="entry name" value="Type I PLP-dependent aspartate aminotransferase-like (Major domain)"/>
    <property type="match status" value="1"/>
</dbReference>
<accession>A0ABT1ATY8</accession>
<dbReference type="InterPro" id="IPR015422">
    <property type="entry name" value="PyrdxlP-dep_Trfase_small"/>
</dbReference>
<dbReference type="InterPro" id="IPR015424">
    <property type="entry name" value="PyrdxlP-dep_Trfase"/>
</dbReference>
<dbReference type="PANTHER" id="PTHR30244:SF34">
    <property type="entry name" value="DTDP-4-AMINO-4,6-DIDEOXYGALACTOSE TRANSAMINASE"/>
    <property type="match status" value="1"/>
</dbReference>
<dbReference type="Gene3D" id="3.90.1150.10">
    <property type="entry name" value="Aspartate Aminotransferase, domain 1"/>
    <property type="match status" value="1"/>
</dbReference>
<dbReference type="CDD" id="cd00616">
    <property type="entry name" value="AHBA_syn"/>
    <property type="match status" value="1"/>
</dbReference>
<keyword evidence="3" id="KW-0808">Transferase</keyword>
<protein>
    <submittedName>
        <fullName evidence="3">DegT/DnrJ/EryC1/StrS family aminotransferase</fullName>
    </submittedName>
</protein>
<dbReference type="RefSeq" id="WP_252739789.1">
    <property type="nucleotide sequence ID" value="NZ_JAMXIB010000001.1"/>
</dbReference>
<evidence type="ECO:0000256" key="2">
    <source>
        <dbReference type="RuleBase" id="RU004508"/>
    </source>
</evidence>
<dbReference type="Proteomes" id="UP001206312">
    <property type="component" value="Unassembled WGS sequence"/>
</dbReference>
<organism evidence="3 4">
    <name type="scientific">Robiginitalea marina</name>
    <dbReference type="NCBI Taxonomy" id="2954105"/>
    <lineage>
        <taxon>Bacteria</taxon>
        <taxon>Pseudomonadati</taxon>
        <taxon>Bacteroidota</taxon>
        <taxon>Flavobacteriia</taxon>
        <taxon>Flavobacteriales</taxon>
        <taxon>Flavobacteriaceae</taxon>
        <taxon>Robiginitalea</taxon>
    </lineage>
</organism>
<dbReference type="GO" id="GO:0008483">
    <property type="term" value="F:transaminase activity"/>
    <property type="evidence" value="ECO:0007669"/>
    <property type="project" value="UniProtKB-KW"/>
</dbReference>
<dbReference type="InterPro" id="IPR015421">
    <property type="entry name" value="PyrdxlP-dep_Trfase_major"/>
</dbReference>
<dbReference type="EMBL" id="JAMXIB010000001">
    <property type="protein sequence ID" value="MCO5723411.1"/>
    <property type="molecule type" value="Genomic_DNA"/>
</dbReference>
<dbReference type="PANTHER" id="PTHR30244">
    <property type="entry name" value="TRANSAMINASE"/>
    <property type="match status" value="1"/>
</dbReference>
<comment type="caution">
    <text evidence="3">The sequence shown here is derived from an EMBL/GenBank/DDBJ whole genome shotgun (WGS) entry which is preliminary data.</text>
</comment>
<dbReference type="SUPFAM" id="SSF53383">
    <property type="entry name" value="PLP-dependent transferases"/>
    <property type="match status" value="1"/>
</dbReference>
<keyword evidence="2" id="KW-0663">Pyridoxal phosphate</keyword>
<evidence type="ECO:0000313" key="3">
    <source>
        <dbReference type="EMBL" id="MCO5723411.1"/>
    </source>
</evidence>
<name>A0ABT1ATY8_9FLAO</name>
<evidence type="ECO:0000256" key="1">
    <source>
        <dbReference type="ARBA" id="ARBA00037999"/>
    </source>
</evidence>
<gene>
    <name evidence="3" type="ORF">NG653_01000</name>
</gene>